<dbReference type="PROSITE" id="PS51750">
    <property type="entry name" value="BRO_N"/>
    <property type="match status" value="1"/>
</dbReference>
<gene>
    <name evidence="2" type="ORF">A4E84_29860</name>
</gene>
<dbReference type="SMART" id="SM01040">
    <property type="entry name" value="Bro-N"/>
    <property type="match status" value="1"/>
</dbReference>
<dbReference type="STRING" id="1783515.A4E84_29860"/>
<evidence type="ECO:0000259" key="1">
    <source>
        <dbReference type="PROSITE" id="PS51750"/>
    </source>
</evidence>
<organism evidence="2 3">
    <name type="scientific">Streptomyces qaidamensis</name>
    <dbReference type="NCBI Taxonomy" id="1783515"/>
    <lineage>
        <taxon>Bacteria</taxon>
        <taxon>Bacillati</taxon>
        <taxon>Actinomycetota</taxon>
        <taxon>Actinomycetes</taxon>
        <taxon>Kitasatosporales</taxon>
        <taxon>Streptomycetaceae</taxon>
        <taxon>Streptomyces</taxon>
        <taxon>Streptomyces aurantiacus group</taxon>
    </lineage>
</organism>
<accession>A0A143C7B0</accession>
<dbReference type="InterPro" id="IPR003497">
    <property type="entry name" value="BRO_N_domain"/>
</dbReference>
<dbReference type="RefSeq" id="WP_062929502.1">
    <property type="nucleotide sequence ID" value="NZ_CP015098.1"/>
</dbReference>
<name>A0A143C7B0_9ACTN</name>
<dbReference type="KEGG" id="stsi:A4E84_29860"/>
<dbReference type="Pfam" id="PF02498">
    <property type="entry name" value="Bro-N"/>
    <property type="match status" value="1"/>
</dbReference>
<evidence type="ECO:0000313" key="2">
    <source>
        <dbReference type="EMBL" id="AMW13334.1"/>
    </source>
</evidence>
<feature type="domain" description="Bro-N" evidence="1">
    <location>
        <begin position="10"/>
        <end position="125"/>
    </location>
</feature>
<keyword evidence="3" id="KW-1185">Reference proteome</keyword>
<protein>
    <recommendedName>
        <fullName evidence="1">Bro-N domain-containing protein</fullName>
    </recommendedName>
</protein>
<dbReference type="EMBL" id="CP015098">
    <property type="protein sequence ID" value="AMW13334.1"/>
    <property type="molecule type" value="Genomic_DNA"/>
</dbReference>
<proteinExistence type="predicted"/>
<evidence type="ECO:0000313" key="3">
    <source>
        <dbReference type="Proteomes" id="UP000076096"/>
    </source>
</evidence>
<reference evidence="3" key="1">
    <citation type="submission" date="2016-04" db="EMBL/GenBank/DDBJ databases">
        <authorList>
            <person name="Zhang B."/>
        </authorList>
    </citation>
    <scope>NUCLEOTIDE SEQUENCE [LARGE SCALE GENOMIC DNA]</scope>
    <source>
        <strain evidence="3">S10</strain>
    </source>
</reference>
<dbReference type="AlphaFoldDB" id="A0A143C7B0"/>
<sequence>MSTVQLPSIFRAIQEIFPGTPLRMGFSTREQASFMAAADLRKGVGYKANTEAFVRALVETQAKEAGNSRPLYVGEEVIQTPGGPQTMKVIYKRGVFHLLMLSRLPKAVEFRDQIFDLLEEVEREGFVINASAPVEQLKAMKPRIERDIDELLEARLQEKKDYRSIVRAVKEAGGYDRDFADVQNIIYLGLFGMTAKTVRDRQPQVSGERYKRDYQGKKAGELRPSRSAKDYLTEEQLKTLDNGVLFITSKLALRHPDGLMTLDDIKSAAMEVGAELLISRARLTEPANVVELSSPLDLRTRIEALRTKLQKGAA</sequence>
<dbReference type="Proteomes" id="UP000076096">
    <property type="component" value="Chromosome"/>
</dbReference>